<keyword evidence="4 9" id="KW-0521">NADP</keyword>
<evidence type="ECO:0000256" key="4">
    <source>
        <dbReference type="ARBA" id="ARBA00022857"/>
    </source>
</evidence>
<accession>A0A1Y2EUF6</accession>
<dbReference type="PRINTS" id="PR00469">
    <property type="entry name" value="PNDRDTASEII"/>
</dbReference>
<gene>
    <name evidence="11" type="ORF">BCR35DRAFT_306627</name>
</gene>
<reference evidence="11 12" key="1">
    <citation type="submission" date="2016-07" db="EMBL/GenBank/DDBJ databases">
        <title>Pervasive Adenine N6-methylation of Active Genes in Fungi.</title>
        <authorList>
            <consortium name="DOE Joint Genome Institute"/>
            <person name="Mondo S.J."/>
            <person name="Dannebaum R.O."/>
            <person name="Kuo R.C."/>
            <person name="Labutti K."/>
            <person name="Haridas S."/>
            <person name="Kuo A."/>
            <person name="Salamov A."/>
            <person name="Ahrendt S.R."/>
            <person name="Lipzen A."/>
            <person name="Sullivan W."/>
            <person name="Andreopoulos W.B."/>
            <person name="Clum A."/>
            <person name="Lindquist E."/>
            <person name="Daum C."/>
            <person name="Ramamoorthy G.K."/>
            <person name="Gryganskyi A."/>
            <person name="Culley D."/>
            <person name="Magnuson J.K."/>
            <person name="James T.Y."/>
            <person name="O'Malley M.A."/>
            <person name="Stajich J.E."/>
            <person name="Spatafora J.W."/>
            <person name="Visel A."/>
            <person name="Grigoriev I.V."/>
        </authorList>
    </citation>
    <scope>NUCLEOTIDE SEQUENCE [LARGE SCALE GENOMIC DNA]</scope>
    <source>
        <strain evidence="11 12">62-1032</strain>
    </source>
</reference>
<keyword evidence="6" id="KW-1015">Disulfide bond</keyword>
<proteinExistence type="inferred from homology"/>
<dbReference type="Proteomes" id="UP000193467">
    <property type="component" value="Unassembled WGS sequence"/>
</dbReference>
<dbReference type="NCBIfam" id="TIGR01292">
    <property type="entry name" value="TRX_reduct"/>
    <property type="match status" value="1"/>
</dbReference>
<evidence type="ECO:0000256" key="7">
    <source>
        <dbReference type="ARBA" id="ARBA00023284"/>
    </source>
</evidence>
<dbReference type="Pfam" id="PF07992">
    <property type="entry name" value="Pyr_redox_2"/>
    <property type="match status" value="1"/>
</dbReference>
<protein>
    <recommendedName>
        <fullName evidence="8">Thioredoxin reductase</fullName>
        <ecNumber evidence="8">1.8.1.9</ecNumber>
    </recommendedName>
</protein>
<keyword evidence="7 8" id="KW-0676">Redox-active center</keyword>
<dbReference type="InterPro" id="IPR008255">
    <property type="entry name" value="Pyr_nucl-diS_OxRdtase_2_AS"/>
</dbReference>
<dbReference type="EMBL" id="MCGR01000040">
    <property type="protein sequence ID" value="ORY74796.1"/>
    <property type="molecule type" value="Genomic_DNA"/>
</dbReference>
<comment type="caution">
    <text evidence="11">The sequence shown here is derived from an EMBL/GenBank/DDBJ whole genome shotgun (WGS) entry which is preliminary data.</text>
</comment>
<dbReference type="STRING" id="106004.A0A1Y2EUF6"/>
<keyword evidence="12" id="KW-1185">Reference proteome</keyword>
<comment type="catalytic activity">
    <reaction evidence="8">
        <text>[thioredoxin]-dithiol + NADP(+) = [thioredoxin]-disulfide + NADPH + H(+)</text>
        <dbReference type="Rhea" id="RHEA:20345"/>
        <dbReference type="Rhea" id="RHEA-COMP:10698"/>
        <dbReference type="Rhea" id="RHEA-COMP:10700"/>
        <dbReference type="ChEBI" id="CHEBI:15378"/>
        <dbReference type="ChEBI" id="CHEBI:29950"/>
        <dbReference type="ChEBI" id="CHEBI:50058"/>
        <dbReference type="ChEBI" id="CHEBI:57783"/>
        <dbReference type="ChEBI" id="CHEBI:58349"/>
        <dbReference type="EC" id="1.8.1.9"/>
    </reaction>
</comment>
<dbReference type="InterPro" id="IPR050097">
    <property type="entry name" value="Ferredoxin-NADP_redctase_2"/>
</dbReference>
<dbReference type="PRINTS" id="PR00368">
    <property type="entry name" value="FADPNR"/>
</dbReference>
<evidence type="ECO:0000256" key="8">
    <source>
        <dbReference type="RuleBase" id="RU003880"/>
    </source>
</evidence>
<keyword evidence="2 8" id="KW-0285">Flavoprotein</keyword>
<organism evidence="11 12">
    <name type="scientific">Leucosporidium creatinivorum</name>
    <dbReference type="NCBI Taxonomy" id="106004"/>
    <lineage>
        <taxon>Eukaryota</taxon>
        <taxon>Fungi</taxon>
        <taxon>Dikarya</taxon>
        <taxon>Basidiomycota</taxon>
        <taxon>Pucciniomycotina</taxon>
        <taxon>Microbotryomycetes</taxon>
        <taxon>Leucosporidiales</taxon>
        <taxon>Leucosporidium</taxon>
    </lineage>
</organism>
<evidence type="ECO:0000259" key="10">
    <source>
        <dbReference type="Pfam" id="PF07992"/>
    </source>
</evidence>
<sequence length="405" mass="43559">MSLRSCLSPSRILSRPLPSHLQIQAPFAVVRPRLLHTRTAFRPRASPYFALAAAAFALSPFSTSSLTMAPIEVNGGAAADKPSRHNKVVIIGSGPAGHTAAIYLARANLNPVMFEGMLANGFAAGGQLTTTTDVENFPGFPEGIRGTEMMDLFRAQSIRFGTTIHTETISKIDLSARPFKFWREGAEQEEPETAETVILATGASARRLNLPGEETYWQSGISACAVCDGAVPIFRKKPLAVIGGGDSACEEGMYLTKYASHVYVVVRRDVLRASKVMAKRLLAHPKVTVLWNSEPVEAKGDGDLLTSITLRDTKSGETRDLPVNGLFYAIGHEPATSLVRGQIKTDEDGYIVTEPGTSITSVKGVFAAGDVQDKKYRQAITSAGTGCVAALEAERLLAEEETYEE</sequence>
<dbReference type="OrthoDB" id="371245at2759"/>
<feature type="domain" description="FAD/NAD(P)-binding" evidence="10">
    <location>
        <begin position="87"/>
        <end position="385"/>
    </location>
</feature>
<dbReference type="GO" id="GO:0004791">
    <property type="term" value="F:thioredoxin-disulfide reductase (NADPH) activity"/>
    <property type="evidence" value="ECO:0007669"/>
    <property type="project" value="UniProtKB-UniRule"/>
</dbReference>
<dbReference type="PROSITE" id="PS00573">
    <property type="entry name" value="PYRIDINE_REDOX_2"/>
    <property type="match status" value="1"/>
</dbReference>
<dbReference type="FunFam" id="3.50.50.60:FF:000064">
    <property type="entry name" value="Thioredoxin reductase"/>
    <property type="match status" value="1"/>
</dbReference>
<dbReference type="FunCoup" id="A0A1Y2EUF6">
    <property type="interactions" value="231"/>
</dbReference>
<evidence type="ECO:0000313" key="12">
    <source>
        <dbReference type="Proteomes" id="UP000193467"/>
    </source>
</evidence>
<dbReference type="InterPro" id="IPR023753">
    <property type="entry name" value="FAD/NAD-binding_dom"/>
</dbReference>
<evidence type="ECO:0000256" key="6">
    <source>
        <dbReference type="ARBA" id="ARBA00023157"/>
    </source>
</evidence>
<name>A0A1Y2EUF6_9BASI</name>
<dbReference type="InterPro" id="IPR036188">
    <property type="entry name" value="FAD/NAD-bd_sf"/>
</dbReference>
<evidence type="ECO:0000256" key="1">
    <source>
        <dbReference type="ARBA" id="ARBA00009333"/>
    </source>
</evidence>
<keyword evidence="3 8" id="KW-0274">FAD</keyword>
<evidence type="ECO:0000256" key="9">
    <source>
        <dbReference type="RuleBase" id="RU003881"/>
    </source>
</evidence>
<comment type="cofactor">
    <cofactor evidence="9">
        <name>FAD</name>
        <dbReference type="ChEBI" id="CHEBI:57692"/>
    </cofactor>
    <text evidence="9">Binds 1 FAD per subunit.</text>
</comment>
<evidence type="ECO:0000256" key="3">
    <source>
        <dbReference type="ARBA" id="ARBA00022827"/>
    </source>
</evidence>
<dbReference type="InterPro" id="IPR005982">
    <property type="entry name" value="Thioredox_Rdtase"/>
</dbReference>
<comment type="subunit">
    <text evidence="8">Homodimer.</text>
</comment>
<evidence type="ECO:0000313" key="11">
    <source>
        <dbReference type="EMBL" id="ORY74796.1"/>
    </source>
</evidence>
<dbReference type="GO" id="GO:0019430">
    <property type="term" value="P:removal of superoxide radicals"/>
    <property type="evidence" value="ECO:0007669"/>
    <property type="project" value="UniProtKB-UniRule"/>
</dbReference>
<keyword evidence="5 8" id="KW-0560">Oxidoreductase</keyword>
<evidence type="ECO:0000256" key="2">
    <source>
        <dbReference type="ARBA" id="ARBA00022630"/>
    </source>
</evidence>
<dbReference type="SUPFAM" id="SSF51905">
    <property type="entry name" value="FAD/NAD(P)-binding domain"/>
    <property type="match status" value="1"/>
</dbReference>
<dbReference type="EC" id="1.8.1.9" evidence="8"/>
<dbReference type="InParanoid" id="A0A1Y2EUF6"/>
<comment type="similarity">
    <text evidence="1 8">Belongs to the class-II pyridine nucleotide-disulfide oxidoreductase family.</text>
</comment>
<dbReference type="GO" id="GO:0005737">
    <property type="term" value="C:cytoplasm"/>
    <property type="evidence" value="ECO:0007669"/>
    <property type="project" value="InterPro"/>
</dbReference>
<dbReference type="PANTHER" id="PTHR48105">
    <property type="entry name" value="THIOREDOXIN REDUCTASE 1-RELATED-RELATED"/>
    <property type="match status" value="1"/>
</dbReference>
<dbReference type="Gene3D" id="3.50.50.60">
    <property type="entry name" value="FAD/NAD(P)-binding domain"/>
    <property type="match status" value="2"/>
</dbReference>
<evidence type="ECO:0000256" key="5">
    <source>
        <dbReference type="ARBA" id="ARBA00023002"/>
    </source>
</evidence>
<dbReference type="AlphaFoldDB" id="A0A1Y2EUF6"/>